<reference evidence="3" key="1">
    <citation type="submission" date="2019-05" db="EMBL/GenBank/DDBJ databases">
        <title>The de novo reference genome and transcriptome assemblies of the wild tomato species Solanum chilense.</title>
        <authorList>
            <person name="Stam R."/>
            <person name="Nosenko T."/>
            <person name="Hoerger A.C."/>
            <person name="Stephan W."/>
            <person name="Seidel M.A."/>
            <person name="Kuhn J.M.M."/>
            <person name="Haberer G."/>
            <person name="Tellier A."/>
        </authorList>
    </citation>
    <scope>NUCLEOTIDE SEQUENCE</scope>
    <source>
        <tissue evidence="3">Mature leaves</tissue>
    </source>
</reference>
<evidence type="ECO:0000313" key="3">
    <source>
        <dbReference type="EMBL" id="TMW96073.1"/>
    </source>
</evidence>
<dbReference type="PANTHER" id="PTHR45287:SF3">
    <property type="entry name" value="PROTEIN, PUTATIVE-RELATED"/>
    <property type="match status" value="1"/>
</dbReference>
<dbReference type="EMBL" id="RXGB01002170">
    <property type="protein sequence ID" value="TMW96073.1"/>
    <property type="molecule type" value="Genomic_DNA"/>
</dbReference>
<feature type="region of interest" description="Disordered" evidence="2">
    <location>
        <begin position="818"/>
        <end position="856"/>
    </location>
</feature>
<feature type="coiled-coil region" evidence="1">
    <location>
        <begin position="500"/>
        <end position="672"/>
    </location>
</feature>
<feature type="coiled-coil region" evidence="1">
    <location>
        <begin position="390"/>
        <end position="424"/>
    </location>
</feature>
<comment type="caution">
    <text evidence="3">The sequence shown here is derived from an EMBL/GenBank/DDBJ whole genome shotgun (WGS) entry which is preliminary data.</text>
</comment>
<dbReference type="PANTHER" id="PTHR45287">
    <property type="entry name" value="OS03G0691500 PROTEIN"/>
    <property type="match status" value="1"/>
</dbReference>
<organism evidence="3">
    <name type="scientific">Solanum chilense</name>
    <name type="common">Tomato</name>
    <name type="synonym">Lycopersicon chilense</name>
    <dbReference type="NCBI Taxonomy" id="4083"/>
    <lineage>
        <taxon>Eukaryota</taxon>
        <taxon>Viridiplantae</taxon>
        <taxon>Streptophyta</taxon>
        <taxon>Embryophyta</taxon>
        <taxon>Tracheophyta</taxon>
        <taxon>Spermatophyta</taxon>
        <taxon>Magnoliopsida</taxon>
        <taxon>eudicotyledons</taxon>
        <taxon>Gunneridae</taxon>
        <taxon>Pentapetalae</taxon>
        <taxon>asterids</taxon>
        <taxon>lamiids</taxon>
        <taxon>Solanales</taxon>
        <taxon>Solanaceae</taxon>
        <taxon>Solanoideae</taxon>
        <taxon>Solaneae</taxon>
        <taxon>Solanum</taxon>
        <taxon>Solanum subgen. Lycopersicon</taxon>
    </lineage>
</organism>
<keyword evidence="1" id="KW-0175">Coiled coil</keyword>
<accession>A0A6N2BVP2</accession>
<protein>
    <submittedName>
        <fullName evidence="3">Uncharacterized protein</fullName>
    </submittedName>
</protein>
<feature type="coiled-coil region" evidence="1">
    <location>
        <begin position="715"/>
        <end position="774"/>
    </location>
</feature>
<feature type="coiled-coil region" evidence="1">
    <location>
        <begin position="281"/>
        <end position="343"/>
    </location>
</feature>
<sequence>MDKVYEELDVVKGEVEKLREECRTKTEMTESLRKAHIDQLSKLQEAKLEIDRQANELFVKSEEIFEIKKLYDDIKSNLHEKESCVQNLSSAHEKLQLDYGKKIGKLEVQNKDLVLALDEATSKFQDLEMQISASNKEINVLKQIMSVRQEIYVESELKTRASKDLKDGDAIIQKLDEENRIAKDQLKWKSEQFKHLEEAHKRNHDQFKTSKVEWVREKSAMLEEISTLQARLDSQTQISEDLQSQLSMSNQALAHQESRRRILEIELSEFRSRFHDISLECQEANSKLENLTIKRDEEIGELRNILQTKEALFKDTKCKNLQLEQENQDLRRSLKELQESQLQGTASTSVLKKLQSNYQYLKQLHKKCSLNLKEKEVEWSSQIGKVAEDMKRCMSELNGKEKHIDELEKELEDCRDACDVLTGEISVLILVLKSEFHAGRKELSRANAEQEPNSKSLVHQKSEQATVLEAQLIEYKKMLEESSDCQVQLKEQVLKLGNALKDASAASEEAKDDLAKAREEVKESKPELEKWKAEAGNLKDYLEENQFSQKQEKEILLGILKEGEAKINELQQQITEAELKIVEITEAVNDLNQEKRQYYQIAEDKDNTIEILQTKISCLEQKLANKDLQNEQIQSDARKAFDQEKENILLNLKEKDRKIQDILKQAKDLEEDMTCKEVAFTALITAEGLKLLEIKEKNKVIAELELKMGDTHQKLEVLNKSLSDSRQTKEQLEILLQESKKESEELNTHFGNERMHLEARIQELESHKNDVLEENKKFFVGREELIVQMQGIHGRMSELCCEDVELVRHLDKILENPEEENEHQHSNLGRGHHSRTPFSTAKIGTDERTPLVELNC</sequence>
<evidence type="ECO:0000256" key="2">
    <source>
        <dbReference type="SAM" id="MobiDB-lite"/>
    </source>
</evidence>
<evidence type="ECO:0000256" key="1">
    <source>
        <dbReference type="SAM" id="Coils"/>
    </source>
</evidence>
<dbReference type="InterPro" id="IPR040262">
    <property type="entry name" value="At4g38062-like"/>
</dbReference>
<feature type="coiled-coil region" evidence="1">
    <location>
        <begin position="110"/>
        <end position="137"/>
    </location>
</feature>
<gene>
    <name evidence="3" type="ORF">EJD97_007970</name>
</gene>
<feature type="coiled-coil region" evidence="1">
    <location>
        <begin position="1"/>
        <end position="35"/>
    </location>
</feature>
<dbReference type="AlphaFoldDB" id="A0A6N2BVP2"/>
<proteinExistence type="predicted"/>
<name>A0A6N2BVP2_SOLCI</name>